<keyword evidence="1" id="KW-0472">Membrane</keyword>
<evidence type="ECO:0000256" key="1">
    <source>
        <dbReference type="SAM" id="Phobius"/>
    </source>
</evidence>
<keyword evidence="1" id="KW-1133">Transmembrane helix</keyword>
<reference evidence="2 3" key="1">
    <citation type="submission" date="2018-10" db="EMBL/GenBank/DDBJ databases">
        <title>Isolation, diversity and antifungal activity of actinobacteria from wheat.</title>
        <authorList>
            <person name="Han C."/>
        </authorList>
    </citation>
    <scope>NUCLEOTIDE SEQUENCE [LARGE SCALE GENOMIC DNA]</scope>
    <source>
        <strain evidence="2 3">NEAU-YY56</strain>
    </source>
</reference>
<feature type="transmembrane region" description="Helical" evidence="1">
    <location>
        <begin position="20"/>
        <end position="41"/>
    </location>
</feature>
<organism evidence="2 3">
    <name type="scientific">Cellulomonas triticagri</name>
    <dbReference type="NCBI Taxonomy" id="2483352"/>
    <lineage>
        <taxon>Bacteria</taxon>
        <taxon>Bacillati</taxon>
        <taxon>Actinomycetota</taxon>
        <taxon>Actinomycetes</taxon>
        <taxon>Micrococcales</taxon>
        <taxon>Cellulomonadaceae</taxon>
        <taxon>Cellulomonas</taxon>
    </lineage>
</organism>
<comment type="caution">
    <text evidence="2">The sequence shown here is derived from an EMBL/GenBank/DDBJ whole genome shotgun (WGS) entry which is preliminary data.</text>
</comment>
<evidence type="ECO:0000313" key="2">
    <source>
        <dbReference type="EMBL" id="RMI13814.1"/>
    </source>
</evidence>
<keyword evidence="3" id="KW-1185">Reference proteome</keyword>
<gene>
    <name evidence="2" type="ORF">EBM89_02970</name>
</gene>
<keyword evidence="1" id="KW-0812">Transmembrane</keyword>
<evidence type="ECO:0000313" key="3">
    <source>
        <dbReference type="Proteomes" id="UP000269289"/>
    </source>
</evidence>
<dbReference type="AlphaFoldDB" id="A0A3M2JL15"/>
<name>A0A3M2JL15_9CELL</name>
<sequence length="203" mass="21278">MDEVRVPVEHRWLGMDRRSIPYALVALGVIALWAWVAPWVAAQVAWDDPIRAGEAIQVTDGTTLTAAPGWGVVSGLRTTDDTRSGQESAQQTVLVKDGVVFSILQGPFTEEPDRLLAQAERITGAGSSGFHVSGDERAVTTASGLRGVEQDFTSASSTGTVTAFVVDGTGIEIQVVGAPAQVTALTGEVDAMIASLTAEEATR</sequence>
<dbReference type="EMBL" id="RFFI01000009">
    <property type="protein sequence ID" value="RMI13814.1"/>
    <property type="molecule type" value="Genomic_DNA"/>
</dbReference>
<proteinExistence type="predicted"/>
<accession>A0A3M2JL15</accession>
<protein>
    <submittedName>
        <fullName evidence="2">Uncharacterized protein</fullName>
    </submittedName>
</protein>
<dbReference type="Proteomes" id="UP000269289">
    <property type="component" value="Unassembled WGS sequence"/>
</dbReference>